<evidence type="ECO:0000313" key="2">
    <source>
        <dbReference type="EMBL" id="KAA6390290.1"/>
    </source>
</evidence>
<dbReference type="Proteomes" id="UP000324800">
    <property type="component" value="Unassembled WGS sequence"/>
</dbReference>
<dbReference type="EMBL" id="SNRW01003271">
    <property type="protein sequence ID" value="KAA6390290.1"/>
    <property type="molecule type" value="Genomic_DNA"/>
</dbReference>
<feature type="compositionally biased region" description="Polar residues" evidence="1">
    <location>
        <begin position="20"/>
        <end position="30"/>
    </location>
</feature>
<comment type="caution">
    <text evidence="2">The sequence shown here is derived from an EMBL/GenBank/DDBJ whole genome shotgun (WGS) entry which is preliminary data.</text>
</comment>
<proteinExistence type="predicted"/>
<gene>
    <name evidence="2" type="ORF">EZS28_014182</name>
</gene>
<feature type="region of interest" description="Disordered" evidence="1">
    <location>
        <begin position="1"/>
        <end position="38"/>
    </location>
</feature>
<feature type="compositionally biased region" description="Polar residues" evidence="1">
    <location>
        <begin position="1"/>
        <end position="10"/>
    </location>
</feature>
<accession>A0A5J4W689</accession>
<evidence type="ECO:0000256" key="1">
    <source>
        <dbReference type="SAM" id="MobiDB-lite"/>
    </source>
</evidence>
<name>A0A5J4W689_9EUKA</name>
<reference evidence="2 3" key="1">
    <citation type="submission" date="2019-03" db="EMBL/GenBank/DDBJ databases">
        <title>Single cell metagenomics reveals metabolic interactions within the superorganism composed of flagellate Streblomastix strix and complex community of Bacteroidetes bacteria on its surface.</title>
        <authorList>
            <person name="Treitli S.C."/>
            <person name="Kolisko M."/>
            <person name="Husnik F."/>
            <person name="Keeling P."/>
            <person name="Hampl V."/>
        </authorList>
    </citation>
    <scope>NUCLEOTIDE SEQUENCE [LARGE SCALE GENOMIC DNA]</scope>
    <source>
        <strain evidence="2">ST1C</strain>
    </source>
</reference>
<sequence length="182" mass="21153">MTEAQQQLSRFAQYLRKKQTPLSEEQQNKNNARKQKLADGRIKHTARLNAKQLQALIGILNAKQNLYKDMKYNQELRTVPSGEAYVAGKKGMQGYTMRMIDPDGEGPLPEFATAYTNKRKLCSMGGYIPKDESKYDKYREQYIASVPKRQRKNNKFFYFMENKEVPVGAKHKNGTYKMKQLQ</sequence>
<organism evidence="2 3">
    <name type="scientific">Streblomastix strix</name>
    <dbReference type="NCBI Taxonomy" id="222440"/>
    <lineage>
        <taxon>Eukaryota</taxon>
        <taxon>Metamonada</taxon>
        <taxon>Preaxostyla</taxon>
        <taxon>Oxymonadida</taxon>
        <taxon>Streblomastigidae</taxon>
        <taxon>Streblomastix</taxon>
    </lineage>
</organism>
<dbReference type="AlphaFoldDB" id="A0A5J4W689"/>
<protein>
    <submittedName>
        <fullName evidence="2">Uncharacterized protein</fullName>
    </submittedName>
</protein>
<evidence type="ECO:0000313" key="3">
    <source>
        <dbReference type="Proteomes" id="UP000324800"/>
    </source>
</evidence>